<feature type="signal peptide" evidence="1">
    <location>
        <begin position="1"/>
        <end position="32"/>
    </location>
</feature>
<accession>A0A367KAU4</accession>
<dbReference type="AlphaFoldDB" id="A0A367KAU4"/>
<dbReference type="Proteomes" id="UP000252139">
    <property type="component" value="Unassembled WGS sequence"/>
</dbReference>
<proteinExistence type="predicted"/>
<gene>
    <name evidence="2" type="ORF">CU097_014916</name>
</gene>
<dbReference type="STRING" id="86630.A0A367KAU4"/>
<feature type="chain" id="PRO_5016752200" evidence="1">
    <location>
        <begin position="33"/>
        <end position="132"/>
    </location>
</feature>
<comment type="caution">
    <text evidence="2">The sequence shown here is derived from an EMBL/GenBank/DDBJ whole genome shotgun (WGS) entry which is preliminary data.</text>
</comment>
<evidence type="ECO:0000313" key="3">
    <source>
        <dbReference type="Proteomes" id="UP000252139"/>
    </source>
</evidence>
<dbReference type="OrthoDB" id="2264488at2759"/>
<keyword evidence="1" id="KW-0732">Signal</keyword>
<evidence type="ECO:0000313" key="2">
    <source>
        <dbReference type="EMBL" id="RCH99335.1"/>
    </source>
</evidence>
<reference evidence="2 3" key="1">
    <citation type="journal article" date="2018" name="G3 (Bethesda)">
        <title>Phylogenetic and Phylogenomic Definition of Rhizopus Species.</title>
        <authorList>
            <person name="Gryganskyi A.P."/>
            <person name="Golan J."/>
            <person name="Dolatabadi S."/>
            <person name="Mondo S."/>
            <person name="Robb S."/>
            <person name="Idnurm A."/>
            <person name="Muszewska A."/>
            <person name="Steczkiewicz K."/>
            <person name="Masonjones S."/>
            <person name="Liao H.L."/>
            <person name="Gajdeczka M.T."/>
            <person name="Anike F."/>
            <person name="Vuek A."/>
            <person name="Anishchenko I.M."/>
            <person name="Voigt K."/>
            <person name="de Hoog G.S."/>
            <person name="Smith M.E."/>
            <person name="Heitman J."/>
            <person name="Vilgalys R."/>
            <person name="Stajich J.E."/>
        </authorList>
    </citation>
    <scope>NUCLEOTIDE SEQUENCE [LARGE SCALE GENOMIC DNA]</scope>
    <source>
        <strain evidence="2 3">CBS 357.93</strain>
    </source>
</reference>
<organism evidence="2 3">
    <name type="scientific">Rhizopus azygosporus</name>
    <name type="common">Rhizopus microsporus var. azygosporus</name>
    <dbReference type="NCBI Taxonomy" id="86630"/>
    <lineage>
        <taxon>Eukaryota</taxon>
        <taxon>Fungi</taxon>
        <taxon>Fungi incertae sedis</taxon>
        <taxon>Mucoromycota</taxon>
        <taxon>Mucoromycotina</taxon>
        <taxon>Mucoromycetes</taxon>
        <taxon>Mucorales</taxon>
        <taxon>Mucorineae</taxon>
        <taxon>Rhizopodaceae</taxon>
        <taxon>Rhizopus</taxon>
    </lineage>
</organism>
<name>A0A367KAU4_RHIAZ</name>
<keyword evidence="3" id="KW-1185">Reference proteome</keyword>
<dbReference type="EMBL" id="PJQL01000130">
    <property type="protein sequence ID" value="RCH99335.1"/>
    <property type="molecule type" value="Genomic_DNA"/>
</dbReference>
<sequence length="132" mass="14716">MLTNKLPRSAIFTILSFFRSLWLSCPAGPIFGCYPVNSSPSSVLVCLLTTVDLMTSQASDSFCQNLRKSTPLTQGLTDESDVLFFRFCPVLPAALKDEAFELLHANPTTGYMGTARTIQRFSRLFYLPNLHQ</sequence>
<evidence type="ECO:0000256" key="1">
    <source>
        <dbReference type="SAM" id="SignalP"/>
    </source>
</evidence>
<protein>
    <submittedName>
        <fullName evidence="2">Uncharacterized protein</fullName>
    </submittedName>
</protein>